<keyword evidence="2" id="KW-0614">Plasmid</keyword>
<evidence type="ECO:0000313" key="2">
    <source>
        <dbReference type="EMBL" id="ACK75279.1"/>
    </source>
</evidence>
<dbReference type="EMBL" id="CP001207">
    <property type="protein sequence ID" value="ACK75279.1"/>
    <property type="molecule type" value="Genomic_DNA"/>
</dbReference>
<keyword evidence="1" id="KW-0732">Signal</keyword>
<name>A0A0H3C4L2_BORBZ</name>
<dbReference type="HOGENOM" id="CLU_1233076_0_0_12"/>
<feature type="signal peptide" evidence="1">
    <location>
        <begin position="1"/>
        <end position="22"/>
    </location>
</feature>
<dbReference type="InterPro" id="IPR008421">
    <property type="entry name" value="Borrelia_lipoprotein_PFam54/60"/>
</dbReference>
<geneLocation type="plasmid" evidence="2 3">
    <name>ZS7_lp28-4</name>
</geneLocation>
<keyword evidence="2" id="KW-0449">Lipoprotein</keyword>
<evidence type="ECO:0000313" key="3">
    <source>
        <dbReference type="Proteomes" id="UP000006901"/>
    </source>
</evidence>
<gene>
    <name evidence="2" type="ordered locus">BbuZS7_I22</name>
</gene>
<dbReference type="GeneID" id="56568536"/>
<dbReference type="KEGG" id="bbz:BbuZS7_I22"/>
<sequence length="221" mass="25585">MKNNIILCMCVFLLLNSCTANHEAEAKIKKHVDKTKNEYINEIKNLIATTKEIIEKRKLLQAKPVDQNPVDDTNNKKVFEIDKRAFDFINSFLTDDEFNKFVTIFHKPTLKSPGKVLNSIAILELNIEQVINHLDSKNETLNKASSLDLEKIKNSLEQLFSIRNFFSTIIKRVLLDHQNNENSIKPDDSKSGTYFDTIYNQFNEKNKEVRNLKKTILSLPN</sequence>
<evidence type="ECO:0000256" key="1">
    <source>
        <dbReference type="SAM" id="SignalP"/>
    </source>
</evidence>
<dbReference type="Gene3D" id="1.10.3160.10">
    <property type="entry name" value="Bbcrasp-1"/>
    <property type="match status" value="1"/>
</dbReference>
<dbReference type="AlphaFoldDB" id="A0A0H3C4L2"/>
<protein>
    <submittedName>
        <fullName evidence="2">Borrelia burgdorferi virulent strain associated lipoprotein</fullName>
    </submittedName>
</protein>
<accession>A0A0H3C4L2</accession>
<organism evidence="2 3">
    <name type="scientific">Borreliella burgdorferi (strain ZS7)</name>
    <name type="common">Borrelia burgdorferi</name>
    <dbReference type="NCBI Taxonomy" id="445985"/>
    <lineage>
        <taxon>Bacteria</taxon>
        <taxon>Pseudomonadati</taxon>
        <taxon>Spirochaetota</taxon>
        <taxon>Spirochaetia</taxon>
        <taxon>Spirochaetales</taxon>
        <taxon>Borreliaceae</taxon>
        <taxon>Borreliella</taxon>
    </lineage>
</organism>
<feature type="chain" id="PRO_5002605663" evidence="1">
    <location>
        <begin position="23"/>
        <end position="221"/>
    </location>
</feature>
<proteinExistence type="predicted"/>
<dbReference type="Proteomes" id="UP000006901">
    <property type="component" value="Plasmid ZS7_lp28-4"/>
</dbReference>
<reference evidence="2 3" key="1">
    <citation type="journal article" date="2011" name="J. Bacteriol.">
        <title>Whole-genome sequences of thirteen isolates of Borrelia burgdorferi.</title>
        <authorList>
            <person name="Schutzer S.E."/>
            <person name="Fraser-Liggett C.M."/>
            <person name="Casjens S.R."/>
            <person name="Qiu W.G."/>
            <person name="Dunn J.J."/>
            <person name="Mongodin E.F."/>
            <person name="Luft B.J."/>
        </authorList>
    </citation>
    <scope>NUCLEOTIDE SEQUENCE [LARGE SCALE GENOMIC DNA]</scope>
    <source>
        <strain evidence="2 3">ZS7</strain>
        <plasmid evidence="2 3">ZS7_lp28-4</plasmid>
    </source>
</reference>
<dbReference type="RefSeq" id="WP_010257017.1">
    <property type="nucleotide sequence ID" value="NC_011785.1"/>
</dbReference>
<dbReference type="Pfam" id="PF05714">
    <property type="entry name" value="PFam54_60"/>
    <property type="match status" value="1"/>
</dbReference>